<reference evidence="3" key="1">
    <citation type="journal article" date="2019" name="PLoS Negl. Trop. Dis.">
        <title>Revisiting the worldwide diversity of Leptospira species in the environment.</title>
        <authorList>
            <person name="Vincent A.T."/>
            <person name="Schiettekatte O."/>
            <person name="Bourhy P."/>
            <person name="Veyrier F.J."/>
            <person name="Picardeau M."/>
        </authorList>
    </citation>
    <scope>NUCLEOTIDE SEQUENCE [LARGE SCALE GENOMIC DNA]</scope>
    <source>
        <strain evidence="3">SSS9</strain>
    </source>
</reference>
<dbReference type="EMBL" id="RQEP01000012">
    <property type="protein sequence ID" value="TGK03816.1"/>
    <property type="molecule type" value="Genomic_DNA"/>
</dbReference>
<feature type="transmembrane region" description="Helical" evidence="2">
    <location>
        <begin position="5"/>
        <end position="25"/>
    </location>
</feature>
<dbReference type="OrthoDB" id="345965at2"/>
<gene>
    <name evidence="3" type="ORF">EHO59_09790</name>
</gene>
<sequence length="225" mass="26250">MTRKIIYSISVLVFLLVAISSYFLFSSSSEENEVVLQGGLSKETVLRKENSVFDGGGFLEFSESSEEPAVDQDKTSDGEEKSPKPKSYLDSLSPEERAKLYEKMYERFKPLVEKFPNNTLIPRKLTDAETRKRKEDEDHYYRIQGEILDRRDVPKEEMTFYLNTKLKRSDDMLEILQYGMDNYKKMVSENAQSQNPEYEKMIKERLESIEKSKEEVLNAKKGMDN</sequence>
<evidence type="ECO:0000313" key="3">
    <source>
        <dbReference type="EMBL" id="TGK03816.1"/>
    </source>
</evidence>
<dbReference type="AlphaFoldDB" id="A0A4R9FXQ9"/>
<accession>A0A4R9FXQ9</accession>
<dbReference type="RefSeq" id="WP_135587413.1">
    <property type="nucleotide sequence ID" value="NZ_RQEP01000012.1"/>
</dbReference>
<organism evidence="3 4">
    <name type="scientific">Leptospira semungkisensis</name>
    <dbReference type="NCBI Taxonomy" id="2484985"/>
    <lineage>
        <taxon>Bacteria</taxon>
        <taxon>Pseudomonadati</taxon>
        <taxon>Spirochaetota</taxon>
        <taxon>Spirochaetia</taxon>
        <taxon>Leptospirales</taxon>
        <taxon>Leptospiraceae</taxon>
        <taxon>Leptospira</taxon>
    </lineage>
</organism>
<dbReference type="Proteomes" id="UP000297453">
    <property type="component" value="Unassembled WGS sequence"/>
</dbReference>
<keyword evidence="2" id="KW-0472">Membrane</keyword>
<evidence type="ECO:0000256" key="1">
    <source>
        <dbReference type="SAM" id="MobiDB-lite"/>
    </source>
</evidence>
<comment type="caution">
    <text evidence="3">The sequence shown here is derived from an EMBL/GenBank/DDBJ whole genome shotgun (WGS) entry which is preliminary data.</text>
</comment>
<protein>
    <submittedName>
        <fullName evidence="3">Uncharacterized protein</fullName>
    </submittedName>
</protein>
<name>A0A4R9FXQ9_9LEPT</name>
<keyword evidence="2" id="KW-0812">Transmembrane</keyword>
<proteinExistence type="predicted"/>
<evidence type="ECO:0000256" key="2">
    <source>
        <dbReference type="SAM" id="Phobius"/>
    </source>
</evidence>
<feature type="compositionally biased region" description="Basic and acidic residues" evidence="1">
    <location>
        <begin position="71"/>
        <end position="83"/>
    </location>
</feature>
<feature type="region of interest" description="Disordered" evidence="1">
    <location>
        <begin position="59"/>
        <end position="90"/>
    </location>
</feature>
<dbReference type="NCBIfam" id="NF047552">
    <property type="entry name" value="LIC_20245_11074_fam"/>
    <property type="match status" value="1"/>
</dbReference>
<dbReference type="NCBIfam" id="NF047523">
    <property type="entry name" value="LIC_20245_fam"/>
    <property type="match status" value="1"/>
</dbReference>
<evidence type="ECO:0000313" key="4">
    <source>
        <dbReference type="Proteomes" id="UP000297453"/>
    </source>
</evidence>
<keyword evidence="4" id="KW-1185">Reference proteome</keyword>
<keyword evidence="2" id="KW-1133">Transmembrane helix</keyword>